<keyword evidence="1" id="KW-0812">Transmembrane</keyword>
<feature type="transmembrane region" description="Helical" evidence="1">
    <location>
        <begin position="38"/>
        <end position="56"/>
    </location>
</feature>
<organism evidence="2 3">
    <name type="scientific">Planctopirus hydrillae</name>
    <dbReference type="NCBI Taxonomy" id="1841610"/>
    <lineage>
        <taxon>Bacteria</taxon>
        <taxon>Pseudomonadati</taxon>
        <taxon>Planctomycetota</taxon>
        <taxon>Planctomycetia</taxon>
        <taxon>Planctomycetales</taxon>
        <taxon>Planctomycetaceae</taxon>
        <taxon>Planctopirus</taxon>
    </lineage>
</organism>
<protein>
    <submittedName>
        <fullName evidence="2">Uncharacterized protein</fullName>
    </submittedName>
</protein>
<evidence type="ECO:0000313" key="2">
    <source>
        <dbReference type="EMBL" id="ODA30385.1"/>
    </source>
</evidence>
<dbReference type="Proteomes" id="UP000094828">
    <property type="component" value="Unassembled WGS sequence"/>
</dbReference>
<keyword evidence="1" id="KW-0472">Membrane</keyword>
<sequence>MIDDANLSREGERRKEAILILAKQAGKRRRDRRVATRWGIMMMFCAGGLFATWQIVITETARFVQHAPTPHLPTREPVLPIDNKGQNPAVRQQPEFVKAPDRRIQPARDLQRAPHLQPARPPVVISKIKTDPGLRQKLSIARKAPLWEKIDDQLLIEELRLGQIPAGLAIVAGKSQLIYHDRPLSH</sequence>
<keyword evidence="3" id="KW-1185">Reference proteome</keyword>
<evidence type="ECO:0000313" key="3">
    <source>
        <dbReference type="Proteomes" id="UP000094828"/>
    </source>
</evidence>
<dbReference type="STRING" id="1841610.A6X21_00475"/>
<dbReference type="AlphaFoldDB" id="A0A1C3EAW9"/>
<proteinExistence type="predicted"/>
<keyword evidence="1" id="KW-1133">Transmembrane helix</keyword>
<dbReference type="EMBL" id="LYDR01000110">
    <property type="protein sequence ID" value="ODA30385.1"/>
    <property type="molecule type" value="Genomic_DNA"/>
</dbReference>
<dbReference type="OrthoDB" id="213166at2"/>
<dbReference type="RefSeq" id="WP_068848588.1">
    <property type="nucleotide sequence ID" value="NZ_LYDR01000110.1"/>
</dbReference>
<accession>A0A1C3EAW9</accession>
<evidence type="ECO:0000256" key="1">
    <source>
        <dbReference type="SAM" id="Phobius"/>
    </source>
</evidence>
<name>A0A1C3EAW9_9PLAN</name>
<comment type="caution">
    <text evidence="2">The sequence shown here is derived from an EMBL/GenBank/DDBJ whole genome shotgun (WGS) entry which is preliminary data.</text>
</comment>
<gene>
    <name evidence="2" type="ORF">A6X21_00475</name>
</gene>
<reference evidence="2 3" key="1">
    <citation type="submission" date="2016-05" db="EMBL/GenBank/DDBJ databases">
        <title>Genomic and physiological characterization of Planctopirus sp. isolated from fresh water lake.</title>
        <authorList>
            <person name="Subhash Y."/>
            <person name="Ramana C."/>
        </authorList>
    </citation>
    <scope>NUCLEOTIDE SEQUENCE [LARGE SCALE GENOMIC DNA]</scope>
    <source>
        <strain evidence="2 3">JC280</strain>
    </source>
</reference>